<feature type="compositionally biased region" description="Basic residues" evidence="4">
    <location>
        <begin position="359"/>
        <end position="369"/>
    </location>
</feature>
<evidence type="ECO:0000256" key="1">
    <source>
        <dbReference type="ARBA" id="ARBA00004123"/>
    </source>
</evidence>
<gene>
    <name evidence="6" type="ORF">RRG08_015061</name>
</gene>
<evidence type="ECO:0000259" key="5">
    <source>
        <dbReference type="PROSITE" id="PS50174"/>
    </source>
</evidence>
<dbReference type="PANTHER" id="PTHR15818">
    <property type="entry name" value="G PATCH AND KOW-CONTAINING"/>
    <property type="match status" value="1"/>
</dbReference>
<feature type="region of interest" description="Disordered" evidence="4">
    <location>
        <begin position="30"/>
        <end position="63"/>
    </location>
</feature>
<organism evidence="6 7">
    <name type="scientific">Elysia crispata</name>
    <name type="common">lettuce slug</name>
    <dbReference type="NCBI Taxonomy" id="231223"/>
    <lineage>
        <taxon>Eukaryota</taxon>
        <taxon>Metazoa</taxon>
        <taxon>Spiralia</taxon>
        <taxon>Lophotrochozoa</taxon>
        <taxon>Mollusca</taxon>
        <taxon>Gastropoda</taxon>
        <taxon>Heterobranchia</taxon>
        <taxon>Euthyneura</taxon>
        <taxon>Panpulmonata</taxon>
        <taxon>Sacoglossa</taxon>
        <taxon>Placobranchoidea</taxon>
        <taxon>Plakobranchidae</taxon>
        <taxon>Elysia</taxon>
    </lineage>
</organism>
<dbReference type="AlphaFoldDB" id="A0AAE1B575"/>
<dbReference type="Proteomes" id="UP001283361">
    <property type="component" value="Unassembled WGS sequence"/>
</dbReference>
<dbReference type="InterPro" id="IPR026822">
    <property type="entry name" value="Spp2/MOS2_G-patch"/>
</dbReference>
<keyword evidence="3" id="KW-0539">Nucleus</keyword>
<dbReference type="InterPro" id="IPR005824">
    <property type="entry name" value="KOW"/>
</dbReference>
<dbReference type="InterPro" id="IPR045166">
    <property type="entry name" value="Spp2-like"/>
</dbReference>
<feature type="region of interest" description="Disordered" evidence="4">
    <location>
        <begin position="310"/>
        <end position="414"/>
    </location>
</feature>
<feature type="region of interest" description="Disordered" evidence="4">
    <location>
        <begin position="212"/>
        <end position="236"/>
    </location>
</feature>
<dbReference type="GO" id="GO:0003676">
    <property type="term" value="F:nucleic acid binding"/>
    <property type="evidence" value="ECO:0007669"/>
    <property type="project" value="InterPro"/>
</dbReference>
<dbReference type="InterPro" id="IPR000467">
    <property type="entry name" value="G_patch_dom"/>
</dbReference>
<dbReference type="SMART" id="SM00443">
    <property type="entry name" value="G_patch"/>
    <property type="match status" value="1"/>
</dbReference>
<evidence type="ECO:0000256" key="3">
    <source>
        <dbReference type="ARBA" id="ARBA00023242"/>
    </source>
</evidence>
<proteinExistence type="inferred from homology"/>
<feature type="compositionally biased region" description="Basic and acidic residues" evidence="4">
    <location>
        <begin position="370"/>
        <end position="414"/>
    </location>
</feature>
<evidence type="ECO:0000256" key="2">
    <source>
        <dbReference type="ARBA" id="ARBA00010966"/>
    </source>
</evidence>
<sequence length="543" mass="61343">MDDTSTMDEKKTSTGLSFGFSKKLEQKQLSKSAVGEAIEKEDNEPDYVLSLDGKDIKSSKETKPRKREYIIPLIKQNNWRGGPEETNVVPVSKETKPNTILETPSNLDELAAKEIILETKRYNEDWEDRGHIGSSISIPLLMQNKVPDGFESDDHLDVSLRPDVPDDADYEQIPIEHFGMAMLRGMGWTKDRGVGKNGKAIAPVEALLRPKGLGLGADRNNSGPDKKSTTDKDENKEELELKKNAFCVVKDGVNKGLYGIVEGIDEDNARVMLKLTISGKVVNIMQCSVNVVDKKEYEKFSKYLNKQKADSFKESDEQRMKNGGHRENGDLKHKKKKSHKRHGHASHDSEEDDEFSSSHKSRKSKRSRHSGREELMDGHKPLKAEKSHSSAKYKDSKSHLKDQTEVKSEDDLEDMPRSRFSWLRNDLRVRMIDKSFNNGKYYKEKVVIVDVPSPGVCVCRTEGNKVIPDVPQSSLETVIPRADDAYVAIVSGVNMGQIGKIMKKDKDRCLALIQLLSDRDVVLRLQFDEICDYVGNVHDHDDF</sequence>
<dbReference type="Gene3D" id="2.30.30.140">
    <property type="match status" value="1"/>
</dbReference>
<comment type="caution">
    <text evidence="6">The sequence shown here is derived from an EMBL/GenBank/DDBJ whole genome shotgun (WGS) entry which is preliminary data.</text>
</comment>
<dbReference type="Pfam" id="PF12656">
    <property type="entry name" value="G-patch_2"/>
    <property type="match status" value="1"/>
</dbReference>
<comment type="subcellular location">
    <subcellularLocation>
        <location evidence="1">Nucleus</location>
    </subcellularLocation>
</comment>
<name>A0AAE1B575_9GAST</name>
<feature type="compositionally biased region" description="Basic and acidic residues" evidence="4">
    <location>
        <begin position="310"/>
        <end position="331"/>
    </location>
</feature>
<keyword evidence="7" id="KW-1185">Reference proteome</keyword>
<evidence type="ECO:0000313" key="7">
    <source>
        <dbReference type="Proteomes" id="UP001283361"/>
    </source>
</evidence>
<dbReference type="InterPro" id="IPR041993">
    <property type="entry name" value="GPKOW_KOW1"/>
</dbReference>
<evidence type="ECO:0000313" key="6">
    <source>
        <dbReference type="EMBL" id="KAK3800094.1"/>
    </source>
</evidence>
<dbReference type="EMBL" id="JAWDGP010000502">
    <property type="protein sequence ID" value="KAK3800094.1"/>
    <property type="molecule type" value="Genomic_DNA"/>
</dbReference>
<feature type="domain" description="G-patch" evidence="5">
    <location>
        <begin position="175"/>
        <end position="220"/>
    </location>
</feature>
<dbReference type="GO" id="GO:0005681">
    <property type="term" value="C:spliceosomal complex"/>
    <property type="evidence" value="ECO:0007669"/>
    <property type="project" value="TreeGrafter"/>
</dbReference>
<feature type="compositionally biased region" description="Basic and acidic residues" evidence="4">
    <location>
        <begin position="224"/>
        <end position="236"/>
    </location>
</feature>
<feature type="compositionally biased region" description="Basic and acidic residues" evidence="4">
    <location>
        <begin position="52"/>
        <end position="62"/>
    </location>
</feature>
<dbReference type="PANTHER" id="PTHR15818:SF2">
    <property type="entry name" value="G-PATCH DOMAIN AND KOW MOTIFS-CONTAINING PROTEIN"/>
    <property type="match status" value="1"/>
</dbReference>
<evidence type="ECO:0000256" key="4">
    <source>
        <dbReference type="SAM" id="MobiDB-lite"/>
    </source>
</evidence>
<dbReference type="SMART" id="SM00739">
    <property type="entry name" value="KOW"/>
    <property type="match status" value="2"/>
</dbReference>
<dbReference type="PROSITE" id="PS50174">
    <property type="entry name" value="G_PATCH"/>
    <property type="match status" value="1"/>
</dbReference>
<dbReference type="CDD" id="cd13152">
    <property type="entry name" value="KOW_GPKOW_A"/>
    <property type="match status" value="1"/>
</dbReference>
<comment type="similarity">
    <text evidence="2">Belongs to the MOS2 family.</text>
</comment>
<reference evidence="6" key="1">
    <citation type="journal article" date="2023" name="G3 (Bethesda)">
        <title>A reference genome for the long-term kleptoplast-retaining sea slug Elysia crispata morphotype clarki.</title>
        <authorList>
            <person name="Eastman K.E."/>
            <person name="Pendleton A.L."/>
            <person name="Shaikh M.A."/>
            <person name="Suttiyut T."/>
            <person name="Ogas R."/>
            <person name="Tomko P."/>
            <person name="Gavelis G."/>
            <person name="Widhalm J.R."/>
            <person name="Wisecaver J.H."/>
        </authorList>
    </citation>
    <scope>NUCLEOTIDE SEQUENCE</scope>
    <source>
        <strain evidence="6">ECLA1</strain>
    </source>
</reference>
<protein>
    <recommendedName>
        <fullName evidence="5">G-patch domain-containing protein</fullName>
    </recommendedName>
</protein>
<accession>A0AAE1B575</accession>
<dbReference type="GO" id="GO:0000398">
    <property type="term" value="P:mRNA splicing, via spliceosome"/>
    <property type="evidence" value="ECO:0007669"/>
    <property type="project" value="InterPro"/>
</dbReference>
<feature type="compositionally biased region" description="Basic residues" evidence="4">
    <location>
        <begin position="332"/>
        <end position="344"/>
    </location>
</feature>
<dbReference type="Pfam" id="PF25088">
    <property type="entry name" value="GPKOW_C"/>
    <property type="match status" value="1"/>
</dbReference>